<proteinExistence type="predicted"/>
<reference evidence="3 4" key="1">
    <citation type="journal article" date="2017" name="PLoS Biol.">
        <title>The sea cucumber genome provides insights into morphological evolution and visceral regeneration.</title>
        <authorList>
            <person name="Zhang X."/>
            <person name="Sun L."/>
            <person name="Yuan J."/>
            <person name="Sun Y."/>
            <person name="Gao Y."/>
            <person name="Zhang L."/>
            <person name="Li S."/>
            <person name="Dai H."/>
            <person name="Hamel J.F."/>
            <person name="Liu C."/>
            <person name="Yu Y."/>
            <person name="Liu S."/>
            <person name="Lin W."/>
            <person name="Guo K."/>
            <person name="Jin S."/>
            <person name="Xu P."/>
            <person name="Storey K.B."/>
            <person name="Huan P."/>
            <person name="Zhang T."/>
            <person name="Zhou Y."/>
            <person name="Zhang J."/>
            <person name="Lin C."/>
            <person name="Li X."/>
            <person name="Xing L."/>
            <person name="Huo D."/>
            <person name="Sun M."/>
            <person name="Wang L."/>
            <person name="Mercier A."/>
            <person name="Li F."/>
            <person name="Yang H."/>
            <person name="Xiang J."/>
        </authorList>
    </citation>
    <scope>NUCLEOTIDE SEQUENCE [LARGE SCALE GENOMIC DNA]</scope>
    <source>
        <strain evidence="3">Shaxun</strain>
        <tissue evidence="3">Muscle</tissue>
    </source>
</reference>
<dbReference type="GO" id="GO:0071539">
    <property type="term" value="P:protein localization to centrosome"/>
    <property type="evidence" value="ECO:0007669"/>
    <property type="project" value="TreeGrafter"/>
</dbReference>
<keyword evidence="1" id="KW-0175">Coiled coil</keyword>
<organism evidence="3 4">
    <name type="scientific">Stichopus japonicus</name>
    <name type="common">Sea cucumber</name>
    <dbReference type="NCBI Taxonomy" id="307972"/>
    <lineage>
        <taxon>Eukaryota</taxon>
        <taxon>Metazoa</taxon>
        <taxon>Echinodermata</taxon>
        <taxon>Eleutherozoa</taxon>
        <taxon>Echinozoa</taxon>
        <taxon>Holothuroidea</taxon>
        <taxon>Aspidochirotacea</taxon>
        <taxon>Aspidochirotida</taxon>
        <taxon>Stichopodidae</taxon>
        <taxon>Apostichopus</taxon>
    </lineage>
</organism>
<accession>A0A2G8LJX8</accession>
<dbReference type="PANTHER" id="PTHR15732">
    <property type="entry name" value="PROTEIN MOONRAKER"/>
    <property type="match status" value="1"/>
</dbReference>
<dbReference type="InterPro" id="IPR031447">
    <property type="entry name" value="MNR"/>
</dbReference>
<evidence type="ECO:0000256" key="1">
    <source>
        <dbReference type="SAM" id="Coils"/>
    </source>
</evidence>
<dbReference type="Pfam" id="PF15718">
    <property type="entry name" value="MNR"/>
    <property type="match status" value="1"/>
</dbReference>
<name>A0A2G8LJX8_STIJA</name>
<sequence length="738" mass="84494">MSSTPIRSTEVRRENKGQMEENQTSKEKLSPNSRQTKEINKLRQELKFYVQRIENLTKEVQLSPTRQDEDERDTLRRKVKRAEQTNRSSRLVYSLQQQVRELQEDLKKAGPTKIKHNKRSQILTRLAAAHRGAVRILQAFLQQLPDQVTEKGILPPLYQELGQLIHKLSLCTRQLEVDHNGIPDDIFTIFEKFRTPVKSQQSSGVSGGVRSPALGSSRRKLEFGKNLLSDQNHQPSVSPLFKEYIPHQQVQHFSPQRRFSPGYGTAQRLRSDVVKQIATPGSPERTAAIKAGLEALMRVEEPNCYKRENSSKTKSLTQKKRPLLRGRKGVLLPSKSKASQSQDNKGRHLTSNAHYQQATKASKLKATEVTTQRNTEEAKQDQKPPWAPPGSPHSSHRSPTQRKLKPEENEGDEEELKRGLPRTKRVLFEDEAEDINNVELTRGELLQRSERLDHGRDFDWLREDDCNERLSYHGNSTQKSKEAESMIKEAERRILKRLEPLLEKAEDIVSKQETWQRTQPEPTVQQKLSRKMTDKVTDQAGLLSELLLEDVLEDTVQEVEEMKRQNEAERLAGSLENRPTYETMLQTLERMEAEEERIRRRWKRVSYHDPLTRDVGRQDKKVRDELIMGTPLEGDLLERLEEPPVKHTGIHYTTRTAPSGRTIAISDPGMVEYHLIGDDPSQVTDSDSSQVIDVTLGSLGVSDDLVDGILQDVAEELTDFSGGFMDALYKAEFEDKTS</sequence>
<evidence type="ECO:0000313" key="3">
    <source>
        <dbReference type="EMBL" id="PIK60566.1"/>
    </source>
</evidence>
<feature type="compositionally biased region" description="Basic residues" evidence="2">
    <location>
        <begin position="317"/>
        <end position="328"/>
    </location>
</feature>
<dbReference type="PANTHER" id="PTHR15732:SF4">
    <property type="entry name" value="PROTEIN MOONRAKER"/>
    <property type="match status" value="1"/>
</dbReference>
<dbReference type="OrthoDB" id="10072648at2759"/>
<dbReference type="GO" id="GO:0007099">
    <property type="term" value="P:centriole replication"/>
    <property type="evidence" value="ECO:0007669"/>
    <property type="project" value="InterPro"/>
</dbReference>
<evidence type="ECO:0000313" key="4">
    <source>
        <dbReference type="Proteomes" id="UP000230750"/>
    </source>
</evidence>
<feature type="compositionally biased region" description="Basic and acidic residues" evidence="2">
    <location>
        <begin position="9"/>
        <end position="40"/>
    </location>
</feature>
<comment type="caution">
    <text evidence="3">The sequence shown here is derived from an EMBL/GenBank/DDBJ whole genome shotgun (WGS) entry which is preliminary data.</text>
</comment>
<evidence type="ECO:0000256" key="2">
    <source>
        <dbReference type="SAM" id="MobiDB-lite"/>
    </source>
</evidence>
<feature type="region of interest" description="Disordered" evidence="2">
    <location>
        <begin position="304"/>
        <end position="422"/>
    </location>
</feature>
<feature type="compositionally biased region" description="Polar residues" evidence="2">
    <location>
        <begin position="336"/>
        <end position="360"/>
    </location>
</feature>
<protein>
    <submittedName>
        <fullName evidence="3">Uncharacterized protein</fullName>
    </submittedName>
</protein>
<dbReference type="STRING" id="307972.A0A2G8LJX8"/>
<dbReference type="Proteomes" id="UP000230750">
    <property type="component" value="Unassembled WGS sequence"/>
</dbReference>
<feature type="region of interest" description="Disordered" evidence="2">
    <location>
        <begin position="63"/>
        <end position="87"/>
    </location>
</feature>
<feature type="coiled-coil region" evidence="1">
    <location>
        <begin position="549"/>
        <end position="601"/>
    </location>
</feature>
<dbReference type="GO" id="GO:0034451">
    <property type="term" value="C:centriolar satellite"/>
    <property type="evidence" value="ECO:0007669"/>
    <property type="project" value="TreeGrafter"/>
</dbReference>
<dbReference type="AlphaFoldDB" id="A0A2G8LJX8"/>
<keyword evidence="4" id="KW-1185">Reference proteome</keyword>
<feature type="compositionally biased region" description="Basic residues" evidence="2">
    <location>
        <begin position="394"/>
        <end position="403"/>
    </location>
</feature>
<gene>
    <name evidence="3" type="ORF">BSL78_02502</name>
</gene>
<feature type="compositionally biased region" description="Basic and acidic residues" evidence="2">
    <location>
        <begin position="66"/>
        <end position="84"/>
    </location>
</feature>
<dbReference type="EMBL" id="MRZV01000053">
    <property type="protein sequence ID" value="PIK60566.1"/>
    <property type="molecule type" value="Genomic_DNA"/>
</dbReference>
<feature type="region of interest" description="Disordered" evidence="2">
    <location>
        <begin position="1"/>
        <end position="40"/>
    </location>
</feature>